<feature type="signal peptide" evidence="2">
    <location>
        <begin position="1"/>
        <end position="20"/>
    </location>
</feature>
<reference evidence="3 4" key="1">
    <citation type="submission" date="2017-03" db="EMBL/GenBank/DDBJ databases">
        <title>WGS assembly of Porphyra umbilicalis.</title>
        <authorList>
            <person name="Brawley S.H."/>
            <person name="Blouin N.A."/>
            <person name="Ficko-Blean E."/>
            <person name="Wheeler G.L."/>
            <person name="Lohr M."/>
            <person name="Goodson H.V."/>
            <person name="Jenkins J.W."/>
            <person name="Blaby-Haas C.E."/>
            <person name="Helliwell K.E."/>
            <person name="Chan C."/>
            <person name="Marriage T."/>
            <person name="Bhattacharya D."/>
            <person name="Klein A.S."/>
            <person name="Badis Y."/>
            <person name="Brodie J."/>
            <person name="Cao Y."/>
            <person name="Collen J."/>
            <person name="Dittami S.M."/>
            <person name="Gachon C.M."/>
            <person name="Green B.R."/>
            <person name="Karpowicz S."/>
            <person name="Kim J.W."/>
            <person name="Kudahl U."/>
            <person name="Lin S."/>
            <person name="Michel G."/>
            <person name="Mittag M."/>
            <person name="Olson B.J."/>
            <person name="Pangilinan J."/>
            <person name="Peng Y."/>
            <person name="Qiu H."/>
            <person name="Shu S."/>
            <person name="Singer J.T."/>
            <person name="Smith A.G."/>
            <person name="Sprecher B.N."/>
            <person name="Wagner V."/>
            <person name="Wang W."/>
            <person name="Wang Z.-Y."/>
            <person name="Yan J."/>
            <person name="Yarish C."/>
            <person name="Zoeuner-Riek S."/>
            <person name="Zhuang Y."/>
            <person name="Zou Y."/>
            <person name="Lindquist E.A."/>
            <person name="Grimwood J."/>
            <person name="Barry K."/>
            <person name="Rokhsar D.S."/>
            <person name="Schmutz J."/>
            <person name="Stiller J.W."/>
            <person name="Grossman A.R."/>
            <person name="Prochnik S.E."/>
        </authorList>
    </citation>
    <scope>NUCLEOTIDE SEQUENCE [LARGE SCALE GENOMIC DNA]</scope>
    <source>
        <strain evidence="3">4086291</strain>
    </source>
</reference>
<feature type="compositionally biased region" description="Gly residues" evidence="1">
    <location>
        <begin position="490"/>
        <end position="503"/>
    </location>
</feature>
<gene>
    <name evidence="3" type="ORF">BU14_0244s0011</name>
</gene>
<keyword evidence="4" id="KW-1185">Reference proteome</keyword>
<evidence type="ECO:0000256" key="2">
    <source>
        <dbReference type="SAM" id="SignalP"/>
    </source>
</evidence>
<keyword evidence="2" id="KW-0732">Signal</keyword>
<sequence>MCVRTCCFFVCFLLLRGGHAGTSSGAVVGGLLVSGGGWRGGAAMDILPTSSSAAGLLGCSSTHACVYLTQVLQETCQKVQESTGNEVLLAVTMVRHDGRNAMLAFCSNYVDGDTTGPISTQLEHQVSVAVDGVVTALQDLAVEKRSAVEKRLPMDDVNLPPSVVQQGGRAGVDTDGCVADEFGGGEGMDVDAANGGATSIDVALQPSEAGRADDGRAGGTAAAGGAATLEQAQDGGRPRPSPPPHPPRPPLPSHAPRSLSLVGSSASRGPSPSPRSSPALPPVVDGYTLPKNFTVPGLTVPPARILMATGRGSSRREPPPVKKDPLEIPDALVQETISELSVPNRPESLRKRLVEFSALYKFVVDTLVERSLSEPPAVPVSHPYPILTPDALRDLMVKFNLEDKAIEHITPLLKNSHHMKTSTSLAVVLCMKALKDPFFLWLLGLFSRGAMAPFETTAPSATLGGSKSRKRSRSTSLPPTVAGSQRHGGATVGDGAAGRGGGVAAAAAPGRETGGRRGRAGVGHADSGSWSFEAVVKELRAGSLMADGRVVATADLHPEWSTHHNSPTPLSVVPCFLRRVADGCGGVTYPFGQDPILCLEKGNPASEPVPLQSISPSYRIAWPVESIGPRVRLFDRPPAEAGAAFLGTACVWRAASPAVPPSTAGGSSAGGSSELEMRAAIVAHMPAVEVFGVTCASGQTAADYPFTMAFYESAPYAHFKKQHFDDVLPKTMADTVPSDGAPQRVFLLWDARYMCSC</sequence>
<dbReference type="Proteomes" id="UP000218209">
    <property type="component" value="Unassembled WGS sequence"/>
</dbReference>
<proteinExistence type="predicted"/>
<feature type="region of interest" description="Disordered" evidence="1">
    <location>
        <begin position="230"/>
        <end position="283"/>
    </location>
</feature>
<organism evidence="3 4">
    <name type="scientific">Porphyra umbilicalis</name>
    <name type="common">Purple laver</name>
    <name type="synonym">Red alga</name>
    <dbReference type="NCBI Taxonomy" id="2786"/>
    <lineage>
        <taxon>Eukaryota</taxon>
        <taxon>Rhodophyta</taxon>
        <taxon>Bangiophyceae</taxon>
        <taxon>Bangiales</taxon>
        <taxon>Bangiaceae</taxon>
        <taxon>Porphyra</taxon>
    </lineage>
</organism>
<feature type="region of interest" description="Disordered" evidence="1">
    <location>
        <begin position="457"/>
        <end position="523"/>
    </location>
</feature>
<evidence type="ECO:0000256" key="1">
    <source>
        <dbReference type="SAM" id="MobiDB-lite"/>
    </source>
</evidence>
<name>A0A1X6P2Y2_PORUM</name>
<accession>A0A1X6P2Y2</accession>
<dbReference type="EMBL" id="KV918910">
    <property type="protein sequence ID" value="OSX75249.1"/>
    <property type="molecule type" value="Genomic_DNA"/>
</dbReference>
<evidence type="ECO:0000313" key="3">
    <source>
        <dbReference type="EMBL" id="OSX75249.1"/>
    </source>
</evidence>
<feature type="chain" id="PRO_5012371956" evidence="2">
    <location>
        <begin position="21"/>
        <end position="757"/>
    </location>
</feature>
<feature type="compositionally biased region" description="Pro residues" evidence="1">
    <location>
        <begin position="239"/>
        <end position="253"/>
    </location>
</feature>
<dbReference type="AlphaFoldDB" id="A0A1X6P2Y2"/>
<evidence type="ECO:0000313" key="4">
    <source>
        <dbReference type="Proteomes" id="UP000218209"/>
    </source>
</evidence>
<feature type="compositionally biased region" description="Pro residues" evidence="1">
    <location>
        <begin position="271"/>
        <end position="281"/>
    </location>
</feature>
<feature type="compositionally biased region" description="Low complexity" evidence="1">
    <location>
        <begin position="254"/>
        <end position="270"/>
    </location>
</feature>
<feature type="region of interest" description="Disordered" evidence="1">
    <location>
        <begin position="158"/>
        <end position="194"/>
    </location>
</feature>
<protein>
    <submittedName>
        <fullName evidence="3">Uncharacterized protein</fullName>
    </submittedName>
</protein>